<dbReference type="Proteomes" id="UP000297910">
    <property type="component" value="Unassembled WGS sequence"/>
</dbReference>
<evidence type="ECO:0000256" key="1">
    <source>
        <dbReference type="SAM" id="MobiDB-lite"/>
    </source>
</evidence>
<name>A0A4Z1FT70_9HELO</name>
<proteinExistence type="predicted"/>
<reference evidence="2 3" key="1">
    <citation type="submission" date="2017-12" db="EMBL/GenBank/DDBJ databases">
        <title>Comparative genomics of Botrytis spp.</title>
        <authorList>
            <person name="Valero-Jimenez C.A."/>
            <person name="Tapia P."/>
            <person name="Veloso J."/>
            <person name="Silva-Moreno E."/>
            <person name="Staats M."/>
            <person name="Valdes J.H."/>
            <person name="Van Kan J.A.L."/>
        </authorList>
    </citation>
    <scope>NUCLEOTIDE SEQUENCE [LARGE SCALE GENOMIC DNA]</scope>
    <source>
        <strain evidence="2 3">Bp0003</strain>
    </source>
</reference>
<feature type="compositionally biased region" description="Acidic residues" evidence="1">
    <location>
        <begin position="68"/>
        <end position="77"/>
    </location>
</feature>
<sequence>MKGATTGFTTNPRIHDIRSFVKVFSETIMAAAAKVSYHAMFCMGGSKGKGKKGKEAMSEDSPINSDLPWDEDEGNKD</sequence>
<feature type="region of interest" description="Disordered" evidence="1">
    <location>
        <begin position="47"/>
        <end position="77"/>
    </location>
</feature>
<gene>
    <name evidence="2" type="ORF">BPAE_0065g00030</name>
</gene>
<evidence type="ECO:0000313" key="2">
    <source>
        <dbReference type="EMBL" id="TGO26129.1"/>
    </source>
</evidence>
<evidence type="ECO:0000313" key="3">
    <source>
        <dbReference type="Proteomes" id="UP000297910"/>
    </source>
</evidence>
<keyword evidence="3" id="KW-1185">Reference proteome</keyword>
<accession>A0A4Z1FT70</accession>
<dbReference type="EMBL" id="PQXI01000065">
    <property type="protein sequence ID" value="TGO26129.1"/>
    <property type="molecule type" value="Genomic_DNA"/>
</dbReference>
<dbReference type="AlphaFoldDB" id="A0A4Z1FT70"/>
<comment type="caution">
    <text evidence="2">The sequence shown here is derived from an EMBL/GenBank/DDBJ whole genome shotgun (WGS) entry which is preliminary data.</text>
</comment>
<protein>
    <submittedName>
        <fullName evidence="2">Uncharacterized protein</fullName>
    </submittedName>
</protein>
<organism evidence="2 3">
    <name type="scientific">Botrytis paeoniae</name>
    <dbReference type="NCBI Taxonomy" id="278948"/>
    <lineage>
        <taxon>Eukaryota</taxon>
        <taxon>Fungi</taxon>
        <taxon>Dikarya</taxon>
        <taxon>Ascomycota</taxon>
        <taxon>Pezizomycotina</taxon>
        <taxon>Leotiomycetes</taxon>
        <taxon>Helotiales</taxon>
        <taxon>Sclerotiniaceae</taxon>
        <taxon>Botrytis</taxon>
    </lineage>
</organism>